<dbReference type="InterPro" id="IPR004038">
    <property type="entry name" value="Ribosomal_eL8/eL30/eS12/Gad45"/>
</dbReference>
<organism evidence="2 3">
    <name type="scientific">Megamonas hypermegale</name>
    <dbReference type="NCBI Taxonomy" id="158847"/>
    <lineage>
        <taxon>Bacteria</taxon>
        <taxon>Bacillati</taxon>
        <taxon>Bacillota</taxon>
        <taxon>Negativicutes</taxon>
        <taxon>Selenomonadales</taxon>
        <taxon>Selenomonadaceae</taxon>
        <taxon>Megamonas</taxon>
    </lineage>
</organism>
<dbReference type="Proteomes" id="UP000215383">
    <property type="component" value="Chromosome 1"/>
</dbReference>
<keyword evidence="2" id="KW-0687">Ribonucleoprotein</keyword>
<keyword evidence="3" id="KW-1185">Reference proteome</keyword>
<gene>
    <name evidence="2" type="ORF">SAMEA4364220_00820</name>
</gene>
<dbReference type="GO" id="GO:0005840">
    <property type="term" value="C:ribosome"/>
    <property type="evidence" value="ECO:0007669"/>
    <property type="project" value="UniProtKB-KW"/>
</dbReference>
<evidence type="ECO:0000259" key="1">
    <source>
        <dbReference type="Pfam" id="PF01248"/>
    </source>
</evidence>
<sequence length="105" mass="11555">MMNKGKKLINILSIACRAGKVISGEFVIEKTLAGRHNVKLILLAEDTTEATQARYEKLAEKNKILLRKTPLTKEKLANCIGKENRAAAAVCDEGFCNAILKILDN</sequence>
<proteinExistence type="predicted"/>
<dbReference type="Pfam" id="PF01248">
    <property type="entry name" value="Ribosomal_L7Ae"/>
    <property type="match status" value="1"/>
</dbReference>
<dbReference type="EMBL" id="LT906446">
    <property type="protein sequence ID" value="SNU97798.1"/>
    <property type="molecule type" value="Genomic_DNA"/>
</dbReference>
<dbReference type="AlphaFoldDB" id="A0A239TKT0"/>
<dbReference type="Gene3D" id="3.30.1330.30">
    <property type="match status" value="1"/>
</dbReference>
<name>A0A239TKT0_9FIRM</name>
<evidence type="ECO:0000313" key="3">
    <source>
        <dbReference type="Proteomes" id="UP000215383"/>
    </source>
</evidence>
<dbReference type="InterPro" id="IPR029064">
    <property type="entry name" value="Ribosomal_eL30-like_sf"/>
</dbReference>
<evidence type="ECO:0000313" key="2">
    <source>
        <dbReference type="EMBL" id="SNU97798.1"/>
    </source>
</evidence>
<feature type="domain" description="Ribosomal protein eL8/eL30/eS12/Gadd45" evidence="1">
    <location>
        <begin position="12"/>
        <end position="94"/>
    </location>
</feature>
<accession>A0A239TKT0</accession>
<keyword evidence="2" id="KW-0689">Ribosomal protein</keyword>
<protein>
    <submittedName>
        <fullName evidence="2">Ribosomal protein L7Ae/L30e/S12e/Gadd45 family</fullName>
    </submittedName>
</protein>
<dbReference type="SUPFAM" id="SSF55315">
    <property type="entry name" value="L30e-like"/>
    <property type="match status" value="1"/>
</dbReference>
<dbReference type="eggNOG" id="COG1358">
    <property type="taxonomic scope" value="Bacteria"/>
</dbReference>
<reference evidence="2 3" key="1">
    <citation type="submission" date="2017-06" db="EMBL/GenBank/DDBJ databases">
        <authorList>
            <consortium name="Pathogen Informatics"/>
        </authorList>
    </citation>
    <scope>NUCLEOTIDE SEQUENCE [LARGE SCALE GENOMIC DNA]</scope>
    <source>
        <strain evidence="2 3">NCTC10570</strain>
    </source>
</reference>